<evidence type="ECO:0000259" key="3">
    <source>
        <dbReference type="Pfam" id="PF25298"/>
    </source>
</evidence>
<sequence length="391" mass="43787">MAKLGSSGVHGHGAQLSGREVQRLSQAMSDDEGDHRYCYVCGNREVNAERLIECVVCKRFVHFKCKRIFGFSINTVKAKPYLCSSECKNMQSAGGNEEVLKEIRALTESVQASIKETAYVRGALVQMQEQMKVIADTNKSIEESQNFISREFEVLKANLEAYKQEVHELKQGNSKVQECVSDLYAKNHELSTRVDQLELELDRVNRARLTKNVVIMGLPTCENENTLALVRTMCGALGFVCGEKDVLQARRLVSKKEAKGHPPILATFNTDNDKEKLFEKKRNHGVLLASAVANVFAGSTSRVTIRDEMTAFGRQLLQEVKEMQSFLNLKYVWPGRDGKVLIRRQEGSKVEQVSCKSQLQLLSKTTNKRAADGSPLSLSFQEPSSKKTNCN</sequence>
<evidence type="ECO:0000313" key="4">
    <source>
        <dbReference type="EMBL" id="KAL1374305.1"/>
    </source>
</evidence>
<gene>
    <name evidence="4" type="ORF">pipiens_018160</name>
</gene>
<dbReference type="InterPro" id="IPR057251">
    <property type="entry name" value="FP_C"/>
</dbReference>
<feature type="domain" description="FP protein C-terminal" evidence="3">
    <location>
        <begin position="310"/>
        <end position="360"/>
    </location>
</feature>
<feature type="coiled-coil region" evidence="1">
    <location>
        <begin position="145"/>
        <end position="207"/>
    </location>
</feature>
<reference evidence="4 5" key="1">
    <citation type="submission" date="2024-05" db="EMBL/GenBank/DDBJ databases">
        <title>Culex pipiens pipiens assembly and annotation.</title>
        <authorList>
            <person name="Alout H."/>
            <person name="Durand T."/>
        </authorList>
    </citation>
    <scope>NUCLEOTIDE SEQUENCE [LARGE SCALE GENOMIC DNA]</scope>
    <source>
        <strain evidence="4">HA-2024</strain>
        <tissue evidence="4">Whole body</tissue>
    </source>
</reference>
<evidence type="ECO:0000256" key="2">
    <source>
        <dbReference type="SAM" id="MobiDB-lite"/>
    </source>
</evidence>
<accession>A0ABD1CD40</accession>
<keyword evidence="5" id="KW-1185">Reference proteome</keyword>
<evidence type="ECO:0000313" key="5">
    <source>
        <dbReference type="Proteomes" id="UP001562425"/>
    </source>
</evidence>
<protein>
    <recommendedName>
        <fullName evidence="3">FP protein C-terminal domain-containing protein</fullName>
    </recommendedName>
</protein>
<feature type="region of interest" description="Disordered" evidence="2">
    <location>
        <begin position="366"/>
        <end position="391"/>
    </location>
</feature>
<proteinExistence type="predicted"/>
<dbReference type="Pfam" id="PF25298">
    <property type="entry name" value="Baculo_FP_2nd"/>
    <property type="match status" value="1"/>
</dbReference>
<name>A0ABD1CD40_CULPP</name>
<dbReference type="Gene3D" id="3.30.40.10">
    <property type="entry name" value="Zinc/RING finger domain, C3HC4 (zinc finger)"/>
    <property type="match status" value="1"/>
</dbReference>
<dbReference type="InterPro" id="IPR013083">
    <property type="entry name" value="Znf_RING/FYVE/PHD"/>
</dbReference>
<organism evidence="4 5">
    <name type="scientific">Culex pipiens pipiens</name>
    <name type="common">Northern house mosquito</name>
    <dbReference type="NCBI Taxonomy" id="38569"/>
    <lineage>
        <taxon>Eukaryota</taxon>
        <taxon>Metazoa</taxon>
        <taxon>Ecdysozoa</taxon>
        <taxon>Arthropoda</taxon>
        <taxon>Hexapoda</taxon>
        <taxon>Insecta</taxon>
        <taxon>Pterygota</taxon>
        <taxon>Neoptera</taxon>
        <taxon>Endopterygota</taxon>
        <taxon>Diptera</taxon>
        <taxon>Nematocera</taxon>
        <taxon>Culicoidea</taxon>
        <taxon>Culicidae</taxon>
        <taxon>Culicinae</taxon>
        <taxon>Culicini</taxon>
        <taxon>Culex</taxon>
        <taxon>Culex</taxon>
    </lineage>
</organism>
<feature type="region of interest" description="Disordered" evidence="2">
    <location>
        <begin position="1"/>
        <end position="25"/>
    </location>
</feature>
<evidence type="ECO:0000256" key="1">
    <source>
        <dbReference type="SAM" id="Coils"/>
    </source>
</evidence>
<dbReference type="EMBL" id="JBEHCU010013473">
    <property type="protein sequence ID" value="KAL1374305.1"/>
    <property type="molecule type" value="Genomic_DNA"/>
</dbReference>
<dbReference type="AlphaFoldDB" id="A0ABD1CD40"/>
<dbReference type="Proteomes" id="UP001562425">
    <property type="component" value="Unassembled WGS sequence"/>
</dbReference>
<comment type="caution">
    <text evidence="4">The sequence shown here is derived from an EMBL/GenBank/DDBJ whole genome shotgun (WGS) entry which is preliminary data.</text>
</comment>
<feature type="compositionally biased region" description="Polar residues" evidence="2">
    <location>
        <begin position="376"/>
        <end position="391"/>
    </location>
</feature>
<dbReference type="InterPro" id="IPR011011">
    <property type="entry name" value="Znf_FYVE_PHD"/>
</dbReference>
<dbReference type="CDD" id="cd15489">
    <property type="entry name" value="PHD_SF"/>
    <property type="match status" value="1"/>
</dbReference>
<dbReference type="SUPFAM" id="SSF57903">
    <property type="entry name" value="FYVE/PHD zinc finger"/>
    <property type="match status" value="1"/>
</dbReference>
<keyword evidence="1" id="KW-0175">Coiled coil</keyword>